<keyword evidence="2" id="KW-1185">Reference proteome</keyword>
<name>A0A5C6A015_9BACT</name>
<organism evidence="1 2">
    <name type="scientific">Stieleria varia</name>
    <dbReference type="NCBI Taxonomy" id="2528005"/>
    <lineage>
        <taxon>Bacteria</taxon>
        <taxon>Pseudomonadati</taxon>
        <taxon>Planctomycetota</taxon>
        <taxon>Planctomycetia</taxon>
        <taxon>Pirellulales</taxon>
        <taxon>Pirellulaceae</taxon>
        <taxon>Stieleria</taxon>
    </lineage>
</organism>
<protein>
    <recommendedName>
        <fullName evidence="3">Plasmid stabilization system protein</fullName>
    </recommendedName>
</protein>
<comment type="caution">
    <text evidence="1">The sequence shown here is derived from an EMBL/GenBank/DDBJ whole genome shotgun (WGS) entry which is preliminary data.</text>
</comment>
<dbReference type="EMBL" id="SJPN01000010">
    <property type="protein sequence ID" value="TWT92660.1"/>
    <property type="molecule type" value="Genomic_DNA"/>
</dbReference>
<evidence type="ECO:0000313" key="2">
    <source>
        <dbReference type="Proteomes" id="UP000320176"/>
    </source>
</evidence>
<dbReference type="AlphaFoldDB" id="A0A5C6A015"/>
<reference evidence="1 2" key="1">
    <citation type="submission" date="2019-02" db="EMBL/GenBank/DDBJ databases">
        <title>Deep-cultivation of Planctomycetes and their phenomic and genomic characterization uncovers novel biology.</title>
        <authorList>
            <person name="Wiegand S."/>
            <person name="Jogler M."/>
            <person name="Boedeker C."/>
            <person name="Pinto D."/>
            <person name="Vollmers J."/>
            <person name="Rivas-Marin E."/>
            <person name="Kohn T."/>
            <person name="Peeters S.H."/>
            <person name="Heuer A."/>
            <person name="Rast P."/>
            <person name="Oberbeckmann S."/>
            <person name="Bunk B."/>
            <person name="Jeske O."/>
            <person name="Meyerdierks A."/>
            <person name="Storesund J.E."/>
            <person name="Kallscheuer N."/>
            <person name="Luecker S."/>
            <person name="Lage O.M."/>
            <person name="Pohl T."/>
            <person name="Merkel B.J."/>
            <person name="Hornburger P."/>
            <person name="Mueller R.-W."/>
            <person name="Bruemmer F."/>
            <person name="Labrenz M."/>
            <person name="Spormann A.M."/>
            <person name="Op Den Camp H."/>
            <person name="Overmann J."/>
            <person name="Amann R."/>
            <person name="Jetten M.S.M."/>
            <person name="Mascher T."/>
            <person name="Medema M.H."/>
            <person name="Devos D.P."/>
            <person name="Kaster A.-K."/>
            <person name="Ovreas L."/>
            <person name="Rohde M."/>
            <person name="Galperin M.Y."/>
            <person name="Jogler C."/>
        </authorList>
    </citation>
    <scope>NUCLEOTIDE SEQUENCE [LARGE SCALE GENOMIC DNA]</scope>
    <source>
        <strain evidence="1 2">Pla52n</strain>
    </source>
</reference>
<evidence type="ECO:0008006" key="3">
    <source>
        <dbReference type="Google" id="ProtNLM"/>
    </source>
</evidence>
<accession>A0A5C6A015</accession>
<dbReference type="Proteomes" id="UP000320176">
    <property type="component" value="Unassembled WGS sequence"/>
</dbReference>
<dbReference type="InterPro" id="IPR035093">
    <property type="entry name" value="RelE/ParE_toxin_dom_sf"/>
</dbReference>
<gene>
    <name evidence="1" type="ORF">Pla52n_60250</name>
</gene>
<dbReference type="Gene3D" id="3.30.2310.20">
    <property type="entry name" value="RelE-like"/>
    <property type="match status" value="1"/>
</dbReference>
<proteinExistence type="predicted"/>
<sequence>MHVEIRDEARDDLVDGAIFYGEQSADLDQYFLKCLREDIEKLQSSVGIHEQYRGFHRSLSVRFPYAIYYLVSEELVDVVAILDCRSDPAAIDSRLGRTKP</sequence>
<dbReference type="OrthoDB" id="9809155at2"/>
<dbReference type="RefSeq" id="WP_146522980.1">
    <property type="nucleotide sequence ID" value="NZ_CP151726.1"/>
</dbReference>
<evidence type="ECO:0000313" key="1">
    <source>
        <dbReference type="EMBL" id="TWT92660.1"/>
    </source>
</evidence>